<evidence type="ECO:0000313" key="1">
    <source>
        <dbReference type="EMBL" id="MCT2561081.1"/>
    </source>
</evidence>
<dbReference type="Gene3D" id="3.80.10.10">
    <property type="entry name" value="Ribonuclease Inhibitor"/>
    <property type="match status" value="1"/>
</dbReference>
<dbReference type="InterPro" id="IPR032675">
    <property type="entry name" value="LRR_dom_sf"/>
</dbReference>
<name>A0ABT2IQJ2_9FLAO</name>
<comment type="caution">
    <text evidence="1">The sequence shown here is derived from an EMBL/GenBank/DDBJ whole genome shotgun (WGS) entry which is preliminary data.</text>
</comment>
<accession>A0ABT2IQJ2</accession>
<dbReference type="Proteomes" id="UP001525566">
    <property type="component" value="Unassembled WGS sequence"/>
</dbReference>
<sequence>MMNRVPKVKKVLQDQNSEAWKQLCLYIDKVAEEGHEEFEPRKGIGSELFQLIETLPKSIAKLKKVRRMMLYGSHLKQIPPEIGEMESLEEFIPYTSYNLMWFPYEIIYCKNLKSSTVSTRALYGNYKFRTHFPNLYQRPLRYYDSEIVKCSICKNEIPENEPDQYWVSLPIATDVLPLLVNVCSETCKAKIQQPSELYVQFPHKGGEFIKQPKKY</sequence>
<keyword evidence="2" id="KW-1185">Reference proteome</keyword>
<gene>
    <name evidence="1" type="ORF">N0B48_04185</name>
</gene>
<dbReference type="EMBL" id="JAOAMU010000001">
    <property type="protein sequence ID" value="MCT2561081.1"/>
    <property type="molecule type" value="Genomic_DNA"/>
</dbReference>
<dbReference type="RefSeq" id="WP_259836965.1">
    <property type="nucleotide sequence ID" value="NZ_JAOAMU010000001.1"/>
</dbReference>
<evidence type="ECO:0000313" key="2">
    <source>
        <dbReference type="Proteomes" id="UP001525566"/>
    </source>
</evidence>
<organism evidence="1 2">
    <name type="scientific">Chryseobacterium herbae</name>
    <dbReference type="NCBI Taxonomy" id="2976476"/>
    <lineage>
        <taxon>Bacteria</taxon>
        <taxon>Pseudomonadati</taxon>
        <taxon>Bacteroidota</taxon>
        <taxon>Flavobacteriia</taxon>
        <taxon>Flavobacteriales</taxon>
        <taxon>Weeksellaceae</taxon>
        <taxon>Chryseobacterium group</taxon>
        <taxon>Chryseobacterium</taxon>
    </lineage>
</organism>
<proteinExistence type="predicted"/>
<evidence type="ECO:0008006" key="3">
    <source>
        <dbReference type="Google" id="ProtNLM"/>
    </source>
</evidence>
<reference evidence="1 2" key="1">
    <citation type="submission" date="2022-09" db="EMBL/GenBank/DDBJ databases">
        <title>Chryseobacterium oleae sp.nov., isolated from the inter-root soil of Pyrola calliantha H. Andr. in Tibet.</title>
        <authorList>
            <person name="Li Z."/>
        </authorList>
    </citation>
    <scope>NUCLEOTIDE SEQUENCE [LARGE SCALE GENOMIC DNA]</scope>
    <source>
        <strain evidence="2">pc1-10</strain>
    </source>
</reference>
<dbReference type="SUPFAM" id="SSF52058">
    <property type="entry name" value="L domain-like"/>
    <property type="match status" value="1"/>
</dbReference>
<protein>
    <recommendedName>
        <fullName evidence="3">Leucine-rich repeat domain-containing protein</fullName>
    </recommendedName>
</protein>